<accession>A0A943UT68</accession>
<dbReference type="SUPFAM" id="SSF56563">
    <property type="entry name" value="Major capsid protein gp5"/>
    <property type="match status" value="1"/>
</dbReference>
<reference evidence="1" key="1">
    <citation type="submission" date="2021-02" db="EMBL/GenBank/DDBJ databases">
        <title>Infant gut strain persistence is associated with maternal origin, phylogeny, and functional potential including surface adhesion and iron acquisition.</title>
        <authorList>
            <person name="Lou Y.C."/>
        </authorList>
    </citation>
    <scope>NUCLEOTIDE SEQUENCE</scope>
    <source>
        <strain evidence="1">L2_039_000G1_dasL2_039_000G1_concoct_11</strain>
    </source>
</reference>
<name>A0A943UT68_9ACTN</name>
<dbReference type="EMBL" id="JAGZSV010000069">
    <property type="protein sequence ID" value="MBS6940807.1"/>
    <property type="molecule type" value="Genomic_DNA"/>
</dbReference>
<proteinExistence type="predicted"/>
<sequence>MAALENQVAAADVVTALDVEFIENFQHDVNQLMEVLGIFGVETMNAGTALYQYKVSGSLNSAEVAEGDEVPLSKYSVAKTPIGELETKPYRKLTTRQAILKAGFENAVLKTDDKMAKDMRADIVKAFFEFLGKGTGSAKGVGLQAALAQTDAALNNALEDNNDSTSRIVHFVNRLDVADYLANAQVTTQTVFGMTYLKDFLGVTDIFVTNKVAKGTIYATPVENIHIYGADFGALAQAGLSYTVQDGGLIGVHHVANYARTSAETHALSGVSMLPEVTNYIVKGTIEAAAAAAAAKASK</sequence>
<dbReference type="Proteomes" id="UP000727506">
    <property type="component" value="Unassembled WGS sequence"/>
</dbReference>
<dbReference type="AlphaFoldDB" id="A0A943UT68"/>
<protein>
    <recommendedName>
        <fullName evidence="3">Phage capsid protein</fullName>
    </recommendedName>
</protein>
<comment type="caution">
    <text evidence="1">The sequence shown here is derived from an EMBL/GenBank/DDBJ whole genome shotgun (WGS) entry which is preliminary data.</text>
</comment>
<evidence type="ECO:0000313" key="2">
    <source>
        <dbReference type="Proteomes" id="UP000727506"/>
    </source>
</evidence>
<organism evidence="1 2">
    <name type="scientific">Slackia piriformis</name>
    <dbReference type="NCBI Taxonomy" id="626934"/>
    <lineage>
        <taxon>Bacteria</taxon>
        <taxon>Bacillati</taxon>
        <taxon>Actinomycetota</taxon>
        <taxon>Coriobacteriia</taxon>
        <taxon>Eggerthellales</taxon>
        <taxon>Eggerthellaceae</taxon>
        <taxon>Slackia</taxon>
    </lineage>
</organism>
<evidence type="ECO:0000313" key="1">
    <source>
        <dbReference type="EMBL" id="MBS6940807.1"/>
    </source>
</evidence>
<gene>
    <name evidence="1" type="ORF">KH142_04875</name>
</gene>
<evidence type="ECO:0008006" key="3">
    <source>
        <dbReference type="Google" id="ProtNLM"/>
    </source>
</evidence>